<evidence type="ECO:0000313" key="2">
    <source>
        <dbReference type="EMBL" id="KYH33750.1"/>
    </source>
</evidence>
<dbReference type="Proteomes" id="UP000075670">
    <property type="component" value="Unassembled WGS sequence"/>
</dbReference>
<organism evidence="2 3">
    <name type="scientific">Moorella mulderi DSM 14980</name>
    <dbReference type="NCBI Taxonomy" id="1122241"/>
    <lineage>
        <taxon>Bacteria</taxon>
        <taxon>Bacillati</taxon>
        <taxon>Bacillota</taxon>
        <taxon>Clostridia</taxon>
        <taxon>Neomoorellales</taxon>
        <taxon>Neomoorellaceae</taxon>
        <taxon>Neomoorella</taxon>
    </lineage>
</organism>
<feature type="compositionally biased region" description="Acidic residues" evidence="1">
    <location>
        <begin position="39"/>
        <end position="48"/>
    </location>
</feature>
<dbReference type="AlphaFoldDB" id="A0A151B1R8"/>
<feature type="region of interest" description="Disordered" evidence="1">
    <location>
        <begin position="25"/>
        <end position="48"/>
    </location>
</feature>
<protein>
    <submittedName>
        <fullName evidence="2">Uncharacterized protein</fullName>
    </submittedName>
</protein>
<gene>
    <name evidence="2" type="ORF">MOMUL_04600</name>
</gene>
<proteinExistence type="predicted"/>
<evidence type="ECO:0000256" key="1">
    <source>
        <dbReference type="SAM" id="MobiDB-lite"/>
    </source>
</evidence>
<dbReference type="EMBL" id="LTBC01000001">
    <property type="protein sequence ID" value="KYH33750.1"/>
    <property type="molecule type" value="Genomic_DNA"/>
</dbReference>
<accession>A0A151B1R8</accession>
<keyword evidence="3" id="KW-1185">Reference proteome</keyword>
<name>A0A151B1R8_9FIRM</name>
<comment type="caution">
    <text evidence="2">The sequence shown here is derived from an EMBL/GenBank/DDBJ whole genome shotgun (WGS) entry which is preliminary data.</text>
</comment>
<dbReference type="PATRIC" id="fig|1122241.3.peg.487"/>
<evidence type="ECO:0000313" key="3">
    <source>
        <dbReference type="Proteomes" id="UP000075670"/>
    </source>
</evidence>
<reference evidence="2 3" key="1">
    <citation type="submission" date="2016-02" db="EMBL/GenBank/DDBJ databases">
        <title>Genome sequence of Moorella mulderi DSM 14980.</title>
        <authorList>
            <person name="Poehlein A."/>
            <person name="Daniel R."/>
        </authorList>
    </citation>
    <scope>NUCLEOTIDE SEQUENCE [LARGE SCALE GENOMIC DNA]</scope>
    <source>
        <strain evidence="2 3">DSM 14980</strain>
    </source>
</reference>
<sequence length="48" mass="5242">MAMNRHQRGYENAWLAFVGSERASTEWRSGPELRSGGGVEDEMSGAGL</sequence>